<sequence>MSSCFGFCSSNDDDEHRPLLPQYRDDTVLQREVHQKLHSYQMYRALTKGFMPSTEQLVVNLRSLLAADILNPDNPDLSDSGRLLVKYTKQWLHDFIDLLSNKNTADQIQDFIWYLSKSRVTVDADHIARRVAKSKTKADAAAAYQSLQTVGSLLLTNSDFRKFLSDLNVVGREVFRDTAFTLSEVAEEAGKKIEPSAEEQKTLKEPGTDGNTGPPPSTEELNGEVVEVANVVGSGAAKVAQEAQHSIADKLKGDEGDSLVWRLKRTVTNLRKKRDYSESVSTLSLLLQRYAVSYSRVAEDTLQVAQEDVEPNPAMEKAVKNFWSLLSSFGDKEEWKRLEDRFHAVLEHAKNDPEFEDLIHEIGNSLQKMLTDPSFFDHADEKFKELREKSRGVGTESSLREDVDKFFEQTQRTFHTLVRDKDVAKLIKSTTRIFNILSPQHMYANSDLVTDAINVFVPLIIKAIQYIPIPRLEVSTPELDLLLENLIIEPGKTVNHTSFLPFRFRVETYNDFEIRKARYRVASNVTSKMTIKIDGLSLRADEVGFLLRAHKGLLRLADEGIASFHLDERGIDVHLDVEVGKERMEQILTLRDVRVHVHKLTYTLRKSKFALFSWILKPFLRPIIRKVMEKQLAAGIADAIHAANRELLFARERLRATRIADPDDLRTFFKAVLTRLTPADDPDLYTRVGVVAPAKGVFKGKYAPGSVVKVWEEEGARAAERIDDWDEGGWRNEVFDLHARMM</sequence>
<feature type="domain" description="HAM1-like N-terminal" evidence="2">
    <location>
        <begin position="27"/>
        <end position="210"/>
    </location>
</feature>
<name>A0A6A6VDC2_9PLEO</name>
<proteinExistence type="predicted"/>
<dbReference type="PANTHER" id="PTHR31138">
    <property type="entry name" value="CHROMOSOME 19, WHOLE GENOME SHOTGUN SEQUENCE"/>
    <property type="match status" value="1"/>
</dbReference>
<dbReference type="Pfam" id="PF19343">
    <property type="entry name" value="HAM1_N"/>
    <property type="match status" value="2"/>
</dbReference>
<dbReference type="EMBL" id="MU006574">
    <property type="protein sequence ID" value="KAF2747201.1"/>
    <property type="molecule type" value="Genomic_DNA"/>
</dbReference>
<feature type="domain" description="HAM1-like N-terminal" evidence="2">
    <location>
        <begin position="237"/>
        <end position="579"/>
    </location>
</feature>
<protein>
    <recommendedName>
        <fullName evidence="2">HAM1-like N-terminal domain-containing protein</fullName>
    </recommendedName>
</protein>
<dbReference type="Gene3D" id="3.15.10.10">
    <property type="entry name" value="Bactericidal permeability-increasing protein, domain 1"/>
    <property type="match status" value="1"/>
</dbReference>
<gene>
    <name evidence="3" type="ORF">M011DRAFT_458837</name>
</gene>
<dbReference type="InterPro" id="IPR017943">
    <property type="entry name" value="Bactericidal_perm-incr_a/b_dom"/>
</dbReference>
<evidence type="ECO:0000256" key="1">
    <source>
        <dbReference type="SAM" id="MobiDB-lite"/>
    </source>
</evidence>
<evidence type="ECO:0000259" key="2">
    <source>
        <dbReference type="Pfam" id="PF19343"/>
    </source>
</evidence>
<evidence type="ECO:0000313" key="4">
    <source>
        <dbReference type="Proteomes" id="UP000799440"/>
    </source>
</evidence>
<dbReference type="GO" id="GO:0008289">
    <property type="term" value="F:lipid binding"/>
    <property type="evidence" value="ECO:0007669"/>
    <property type="project" value="InterPro"/>
</dbReference>
<dbReference type="SUPFAM" id="SSF55394">
    <property type="entry name" value="Bactericidal permeability-increasing protein, BPI"/>
    <property type="match status" value="1"/>
</dbReference>
<keyword evidence="4" id="KW-1185">Reference proteome</keyword>
<dbReference type="Proteomes" id="UP000799440">
    <property type="component" value="Unassembled WGS sequence"/>
</dbReference>
<accession>A0A6A6VDC2</accession>
<evidence type="ECO:0000313" key="3">
    <source>
        <dbReference type="EMBL" id="KAF2747201.1"/>
    </source>
</evidence>
<organism evidence="3 4">
    <name type="scientific">Sporormia fimetaria CBS 119925</name>
    <dbReference type="NCBI Taxonomy" id="1340428"/>
    <lineage>
        <taxon>Eukaryota</taxon>
        <taxon>Fungi</taxon>
        <taxon>Dikarya</taxon>
        <taxon>Ascomycota</taxon>
        <taxon>Pezizomycotina</taxon>
        <taxon>Dothideomycetes</taxon>
        <taxon>Pleosporomycetidae</taxon>
        <taxon>Pleosporales</taxon>
        <taxon>Sporormiaceae</taxon>
        <taxon>Sporormia</taxon>
    </lineage>
</organism>
<dbReference type="InterPro" id="IPR045967">
    <property type="entry name" value="HAM1-like_N"/>
</dbReference>
<dbReference type="PANTHER" id="PTHR31138:SF4">
    <property type="entry name" value="DUF5923 DOMAIN-CONTAINING PROTEIN"/>
    <property type="match status" value="1"/>
</dbReference>
<feature type="compositionally biased region" description="Basic and acidic residues" evidence="1">
    <location>
        <begin position="190"/>
        <end position="207"/>
    </location>
</feature>
<feature type="region of interest" description="Disordered" evidence="1">
    <location>
        <begin position="190"/>
        <end position="221"/>
    </location>
</feature>
<dbReference type="OrthoDB" id="5407957at2759"/>
<dbReference type="AlphaFoldDB" id="A0A6A6VDC2"/>
<reference evidence="3" key="1">
    <citation type="journal article" date="2020" name="Stud. Mycol.">
        <title>101 Dothideomycetes genomes: a test case for predicting lifestyles and emergence of pathogens.</title>
        <authorList>
            <person name="Haridas S."/>
            <person name="Albert R."/>
            <person name="Binder M."/>
            <person name="Bloem J."/>
            <person name="Labutti K."/>
            <person name="Salamov A."/>
            <person name="Andreopoulos B."/>
            <person name="Baker S."/>
            <person name="Barry K."/>
            <person name="Bills G."/>
            <person name="Bluhm B."/>
            <person name="Cannon C."/>
            <person name="Castanera R."/>
            <person name="Culley D."/>
            <person name="Daum C."/>
            <person name="Ezra D."/>
            <person name="Gonzalez J."/>
            <person name="Henrissat B."/>
            <person name="Kuo A."/>
            <person name="Liang C."/>
            <person name="Lipzen A."/>
            <person name="Lutzoni F."/>
            <person name="Magnuson J."/>
            <person name="Mondo S."/>
            <person name="Nolan M."/>
            <person name="Ohm R."/>
            <person name="Pangilinan J."/>
            <person name="Park H.-J."/>
            <person name="Ramirez L."/>
            <person name="Alfaro M."/>
            <person name="Sun H."/>
            <person name="Tritt A."/>
            <person name="Yoshinaga Y."/>
            <person name="Zwiers L.-H."/>
            <person name="Turgeon B."/>
            <person name="Goodwin S."/>
            <person name="Spatafora J."/>
            <person name="Crous P."/>
            <person name="Grigoriev I."/>
        </authorList>
    </citation>
    <scope>NUCLEOTIDE SEQUENCE</scope>
    <source>
        <strain evidence="3">CBS 119925</strain>
    </source>
</reference>